<keyword evidence="7" id="KW-1185">Reference proteome</keyword>
<dbReference type="GO" id="GO:0004252">
    <property type="term" value="F:serine-type endopeptidase activity"/>
    <property type="evidence" value="ECO:0007669"/>
    <property type="project" value="InterPro"/>
</dbReference>
<reference evidence="6 7" key="1">
    <citation type="submission" date="2020-09" db="EMBL/GenBank/DDBJ databases">
        <title>Investigation of environmental microbes.</title>
        <authorList>
            <person name="Ou Y."/>
            <person name="Kang Q."/>
        </authorList>
    </citation>
    <scope>NUCLEOTIDE SEQUENCE [LARGE SCALE GENOMIC DNA]</scope>
    <source>
        <strain evidence="6 7">KJZ-14</strain>
    </source>
</reference>
<evidence type="ECO:0000313" key="6">
    <source>
        <dbReference type="EMBL" id="QNV37735.1"/>
    </source>
</evidence>
<proteinExistence type="predicted"/>
<dbReference type="InterPro" id="IPR051167">
    <property type="entry name" value="Prolyl_oligopep/macrocyclase"/>
</dbReference>
<dbReference type="Pfam" id="PF00326">
    <property type="entry name" value="Peptidase_S9"/>
    <property type="match status" value="1"/>
</dbReference>
<evidence type="ECO:0000313" key="7">
    <source>
        <dbReference type="Proteomes" id="UP000516404"/>
    </source>
</evidence>
<dbReference type="Gene3D" id="2.130.10.120">
    <property type="entry name" value="Prolyl oligopeptidase, N-terminal domain"/>
    <property type="match status" value="1"/>
</dbReference>
<dbReference type="EMBL" id="CP061539">
    <property type="protein sequence ID" value="QNV37735.1"/>
    <property type="molecule type" value="Genomic_DNA"/>
</dbReference>
<dbReference type="InterPro" id="IPR002470">
    <property type="entry name" value="Peptidase_S9A"/>
</dbReference>
<dbReference type="InterPro" id="IPR023302">
    <property type="entry name" value="Pept_S9A_N"/>
</dbReference>
<feature type="domain" description="Peptidase S9A N-terminal" evidence="5">
    <location>
        <begin position="7"/>
        <end position="408"/>
    </location>
</feature>
<keyword evidence="2" id="KW-0378">Hydrolase</keyword>
<sequence>MPEYTQPTAEHDPFAYLEELNDETFAWAQERSNESLRIFAGKRFERHLHETDAIMSAKDKLVVGTRRGDYVYDFYADGQYPRGLWRRTRKEDYDAYKDESTQPAWETLVDIGALGAQEKQPWVYGGMKICHDGYDRALLTLRLGGSDTTVVREFDLATKEFMTDGFNKPLGKGDMRWLNKNAVIVAHTFEDSVTRSGYPHSVRLWSRNTPLEDAALILEGRDTDVMVGGHNFNMEGFEKTVVYRAITFRNHEFYDMNRGTYELTRIQVPASANCGAVRHWLTVQLREDWALHGTTFTAGSLLALPYDEALDAPVAEHVHVIFEPTDSSSLLSYAATKSGIMFTVLDNVRTDLFFAEDCGEHWDIHDLRPDVGEFNNIRVQPVNPDIRDGVHLLVTGFLTPPTLYRGSFVGGFSAEHFTLRPLRSTPDRFDTTGLEVRQRWVSSADGTRVPYFLVGNTDALNGSSPAPTLLSAYGGFEIKSTPSYSSLYGKGLLEKGYVYALANIRGGGEFGPRWHQAALRENRPRAYEDFIAVARDLVDAGITTVPQLAAIGGSNGGLLMGNMYTHYPQHFGAIVCQVPLLDMKRYSHLLAGASWVSEFGDPDTDDWEFLKEISAYHNVNPDDIHPTLLLTTSTKDDRVHPAHARKFMALLESMGKPVHYFENAEGGHAGAADVKQKAYIYAMIFTYLDNAILP</sequence>
<dbReference type="InterPro" id="IPR029058">
    <property type="entry name" value="AB_hydrolase_fold"/>
</dbReference>
<name>A0A7H2BDI9_9MICC</name>
<dbReference type="PANTHER" id="PTHR42881">
    <property type="entry name" value="PROLYL ENDOPEPTIDASE"/>
    <property type="match status" value="1"/>
</dbReference>
<evidence type="ECO:0000259" key="5">
    <source>
        <dbReference type="Pfam" id="PF02897"/>
    </source>
</evidence>
<dbReference type="GO" id="GO:0005829">
    <property type="term" value="C:cytosol"/>
    <property type="evidence" value="ECO:0007669"/>
    <property type="project" value="TreeGrafter"/>
</dbReference>
<protein>
    <submittedName>
        <fullName evidence="6">S9 family peptidase</fullName>
    </submittedName>
</protein>
<evidence type="ECO:0000259" key="4">
    <source>
        <dbReference type="Pfam" id="PF00326"/>
    </source>
</evidence>
<dbReference type="KEGG" id="rter:IDM49_11180"/>
<dbReference type="Gene3D" id="3.40.50.1820">
    <property type="entry name" value="alpha/beta hydrolase"/>
    <property type="match status" value="1"/>
</dbReference>
<keyword evidence="1" id="KW-0645">Protease</keyword>
<dbReference type="Proteomes" id="UP000516404">
    <property type="component" value="Chromosome"/>
</dbReference>
<evidence type="ECO:0000256" key="3">
    <source>
        <dbReference type="ARBA" id="ARBA00022825"/>
    </source>
</evidence>
<accession>A0A7H2BDI9</accession>
<dbReference type="RefSeq" id="WP_190724564.1">
    <property type="nucleotide sequence ID" value="NZ_CP061539.1"/>
</dbReference>
<feature type="domain" description="Peptidase S9 prolyl oligopeptidase catalytic" evidence="4">
    <location>
        <begin position="493"/>
        <end position="691"/>
    </location>
</feature>
<dbReference type="Pfam" id="PF02897">
    <property type="entry name" value="Peptidase_S9_N"/>
    <property type="match status" value="1"/>
</dbReference>
<dbReference type="SUPFAM" id="SSF50993">
    <property type="entry name" value="Peptidase/esterase 'gauge' domain"/>
    <property type="match status" value="1"/>
</dbReference>
<dbReference type="SUPFAM" id="SSF53474">
    <property type="entry name" value="alpha/beta-Hydrolases"/>
    <property type="match status" value="1"/>
</dbReference>
<dbReference type="InterPro" id="IPR001375">
    <property type="entry name" value="Peptidase_S9_cat"/>
</dbReference>
<dbReference type="AlphaFoldDB" id="A0A7H2BDI9"/>
<evidence type="ECO:0000256" key="1">
    <source>
        <dbReference type="ARBA" id="ARBA00022670"/>
    </source>
</evidence>
<dbReference type="GO" id="GO:0006508">
    <property type="term" value="P:proteolysis"/>
    <property type="evidence" value="ECO:0007669"/>
    <property type="project" value="UniProtKB-KW"/>
</dbReference>
<organism evidence="6 7">
    <name type="scientific">Rothia terrae</name>
    <dbReference type="NCBI Taxonomy" id="396015"/>
    <lineage>
        <taxon>Bacteria</taxon>
        <taxon>Bacillati</taxon>
        <taxon>Actinomycetota</taxon>
        <taxon>Actinomycetes</taxon>
        <taxon>Micrococcales</taxon>
        <taxon>Micrococcaceae</taxon>
        <taxon>Rothia</taxon>
    </lineage>
</organism>
<dbReference type="PANTHER" id="PTHR42881:SF13">
    <property type="entry name" value="PROLYL ENDOPEPTIDASE"/>
    <property type="match status" value="1"/>
</dbReference>
<dbReference type="GO" id="GO:0070012">
    <property type="term" value="F:oligopeptidase activity"/>
    <property type="evidence" value="ECO:0007669"/>
    <property type="project" value="TreeGrafter"/>
</dbReference>
<keyword evidence="3" id="KW-0720">Serine protease</keyword>
<evidence type="ECO:0000256" key="2">
    <source>
        <dbReference type="ARBA" id="ARBA00022801"/>
    </source>
</evidence>
<gene>
    <name evidence="6" type="ORF">IDM49_11180</name>
</gene>
<dbReference type="GeneID" id="96624803"/>
<dbReference type="PRINTS" id="PR00862">
    <property type="entry name" value="PROLIGOPTASE"/>
</dbReference>